<dbReference type="PANTHER" id="PTHR45640">
    <property type="entry name" value="HEAT SHOCK PROTEIN HSP-12.2-RELATED"/>
    <property type="match status" value="1"/>
</dbReference>
<dbReference type="InterPro" id="IPR008978">
    <property type="entry name" value="HSP20-like_chaperone"/>
</dbReference>
<evidence type="ECO:0000256" key="2">
    <source>
        <dbReference type="PROSITE-ProRule" id="PRU00285"/>
    </source>
</evidence>
<keyword evidence="1" id="KW-0346">Stress response</keyword>
<evidence type="ECO:0000313" key="6">
    <source>
        <dbReference type="EMBL" id="KAK8398784.1"/>
    </source>
</evidence>
<dbReference type="InterPro" id="IPR002068">
    <property type="entry name" value="A-crystallin/Hsp20_dom"/>
</dbReference>
<dbReference type="GO" id="GO:0051082">
    <property type="term" value="F:unfolded protein binding"/>
    <property type="evidence" value="ECO:0007669"/>
    <property type="project" value="TreeGrafter"/>
</dbReference>
<dbReference type="Pfam" id="PF00011">
    <property type="entry name" value="HSP20"/>
    <property type="match status" value="2"/>
</dbReference>
<protein>
    <recommendedName>
        <fullName evidence="5">SHSP domain-containing protein</fullName>
    </recommendedName>
</protein>
<comment type="similarity">
    <text evidence="2 3">Belongs to the small heat shock protein (HSP20) family.</text>
</comment>
<evidence type="ECO:0000259" key="5">
    <source>
        <dbReference type="PROSITE" id="PS01031"/>
    </source>
</evidence>
<evidence type="ECO:0000313" key="7">
    <source>
        <dbReference type="Proteomes" id="UP001487740"/>
    </source>
</evidence>
<feature type="region of interest" description="Disordered" evidence="4">
    <location>
        <begin position="433"/>
        <end position="491"/>
    </location>
</feature>
<dbReference type="GO" id="GO:0009408">
    <property type="term" value="P:response to heat"/>
    <property type="evidence" value="ECO:0007669"/>
    <property type="project" value="TreeGrafter"/>
</dbReference>
<accession>A0AAW0UGM5</accession>
<evidence type="ECO:0000256" key="4">
    <source>
        <dbReference type="SAM" id="MobiDB-lite"/>
    </source>
</evidence>
<feature type="domain" description="SHSP" evidence="5">
    <location>
        <begin position="312"/>
        <end position="423"/>
    </location>
</feature>
<dbReference type="EMBL" id="JARAKH010000012">
    <property type="protein sequence ID" value="KAK8398784.1"/>
    <property type="molecule type" value="Genomic_DNA"/>
</dbReference>
<comment type="caution">
    <text evidence="6">The sequence shown here is derived from an EMBL/GenBank/DDBJ whole genome shotgun (WGS) entry which is preliminary data.</text>
</comment>
<evidence type="ECO:0000256" key="3">
    <source>
        <dbReference type="RuleBase" id="RU003616"/>
    </source>
</evidence>
<name>A0AAW0UGM5_SCYPA</name>
<sequence>MAPISTLNTMTSTMGHSDLGHSLMTFDLPITRRGHFFKDSFFENAHQQFNSTVRNILRRWGETDFLGDPKLCLSDTLSRYRQLRTHNLKEEDQAVTVTCDAASQKIVMDVHDFVAGEVKVKVAGEQELVVEGRTETNTGDWSVSTNSFRRRFYLPANTDVKAMSAVLSDDGILTITAPRMMGNVAPQTIIPIRLSGGKQQMGEGRDPVHSDWSPRPAAVLLHPRVSELMGRKTSRQSNAVRKLDAVPRNLSLSAAHSIPALPIPKMGLFFSDPFFRDAWLDFQEAVREVLARWGDLPLSDDPLAQYRNLRTRDLRGESQAVRWTEDEAAHKFVLDVQDFSSRGEVAVMFVSEREVVVEGRVEEQGQCSSACRRFQRRFLVPCPVDVQAVTSVLSADGVLTITAPKKVMTPAPQLPERQPVRILPGPEEWADCFPTHRPPPAPRRVNTEPTPRVDSPTPSVQSCDSCDSEGRLWTFSPPPDYGSLTIEEVEE</sequence>
<dbReference type="GO" id="GO:0005634">
    <property type="term" value="C:nucleus"/>
    <property type="evidence" value="ECO:0007669"/>
    <property type="project" value="TreeGrafter"/>
</dbReference>
<keyword evidence="7" id="KW-1185">Reference proteome</keyword>
<dbReference type="PRINTS" id="PR00299">
    <property type="entry name" value="ACRYSTALLIN"/>
</dbReference>
<dbReference type="AlphaFoldDB" id="A0AAW0UGM5"/>
<dbReference type="SUPFAM" id="SSF49764">
    <property type="entry name" value="HSP20-like chaperones"/>
    <property type="match status" value="2"/>
</dbReference>
<evidence type="ECO:0000256" key="1">
    <source>
        <dbReference type="ARBA" id="ARBA00023016"/>
    </source>
</evidence>
<proteinExistence type="inferred from homology"/>
<dbReference type="InterPro" id="IPR001436">
    <property type="entry name" value="Alpha-crystallin/sHSP_animal"/>
</dbReference>
<dbReference type="CDD" id="cd06526">
    <property type="entry name" value="metazoan_ACD"/>
    <property type="match status" value="1"/>
</dbReference>
<dbReference type="Gene3D" id="2.60.40.790">
    <property type="match status" value="2"/>
</dbReference>
<organism evidence="6 7">
    <name type="scientific">Scylla paramamosain</name>
    <name type="common">Mud crab</name>
    <dbReference type="NCBI Taxonomy" id="85552"/>
    <lineage>
        <taxon>Eukaryota</taxon>
        <taxon>Metazoa</taxon>
        <taxon>Ecdysozoa</taxon>
        <taxon>Arthropoda</taxon>
        <taxon>Crustacea</taxon>
        <taxon>Multicrustacea</taxon>
        <taxon>Malacostraca</taxon>
        <taxon>Eumalacostraca</taxon>
        <taxon>Eucarida</taxon>
        <taxon>Decapoda</taxon>
        <taxon>Pleocyemata</taxon>
        <taxon>Brachyura</taxon>
        <taxon>Eubrachyura</taxon>
        <taxon>Portunoidea</taxon>
        <taxon>Portunidae</taxon>
        <taxon>Portuninae</taxon>
        <taxon>Scylla</taxon>
    </lineage>
</organism>
<feature type="domain" description="SHSP" evidence="5">
    <location>
        <begin position="86"/>
        <end position="195"/>
    </location>
</feature>
<dbReference type="PROSITE" id="PS01031">
    <property type="entry name" value="SHSP"/>
    <property type="match status" value="2"/>
</dbReference>
<dbReference type="CDD" id="cd06464">
    <property type="entry name" value="ACD_sHsps-like"/>
    <property type="match status" value="1"/>
</dbReference>
<reference evidence="6 7" key="1">
    <citation type="submission" date="2023-03" db="EMBL/GenBank/DDBJ databases">
        <title>High-quality genome of Scylla paramamosain provides insights in environmental adaptation.</title>
        <authorList>
            <person name="Zhang L."/>
        </authorList>
    </citation>
    <scope>NUCLEOTIDE SEQUENCE [LARGE SCALE GENOMIC DNA]</scope>
    <source>
        <strain evidence="6">LZ_2023a</strain>
        <tissue evidence="6">Muscle</tissue>
    </source>
</reference>
<dbReference type="PANTHER" id="PTHR45640:SF13">
    <property type="entry name" value="HEAT SHOCK PROTEIN 22-RELATED"/>
    <property type="match status" value="1"/>
</dbReference>
<feature type="compositionally biased region" description="Polar residues" evidence="4">
    <location>
        <begin position="456"/>
        <end position="465"/>
    </location>
</feature>
<dbReference type="GO" id="GO:0005737">
    <property type="term" value="C:cytoplasm"/>
    <property type="evidence" value="ECO:0007669"/>
    <property type="project" value="TreeGrafter"/>
</dbReference>
<dbReference type="Proteomes" id="UP001487740">
    <property type="component" value="Unassembled WGS sequence"/>
</dbReference>
<dbReference type="GO" id="GO:0042026">
    <property type="term" value="P:protein refolding"/>
    <property type="evidence" value="ECO:0007669"/>
    <property type="project" value="TreeGrafter"/>
</dbReference>
<gene>
    <name evidence="6" type="ORF">O3P69_004110</name>
</gene>